<dbReference type="InParanoid" id="A0A2P6MTC6"/>
<dbReference type="AlphaFoldDB" id="A0A2P6MTC6"/>
<comment type="caution">
    <text evidence="2">The sequence shown here is derived from an EMBL/GenBank/DDBJ whole genome shotgun (WGS) entry which is preliminary data.</text>
</comment>
<name>A0A2P6MTC6_9EUKA</name>
<evidence type="ECO:0000313" key="2">
    <source>
        <dbReference type="EMBL" id="PRP74950.1"/>
    </source>
</evidence>
<protein>
    <submittedName>
        <fullName evidence="2">Uncharacterized protein</fullName>
    </submittedName>
</protein>
<feature type="region of interest" description="Disordered" evidence="1">
    <location>
        <begin position="1"/>
        <end position="35"/>
    </location>
</feature>
<accession>A0A2P6MTC6</accession>
<feature type="compositionally biased region" description="Basic and acidic residues" evidence="1">
    <location>
        <begin position="1"/>
        <end position="11"/>
    </location>
</feature>
<organism evidence="2 3">
    <name type="scientific">Planoprotostelium fungivorum</name>
    <dbReference type="NCBI Taxonomy" id="1890364"/>
    <lineage>
        <taxon>Eukaryota</taxon>
        <taxon>Amoebozoa</taxon>
        <taxon>Evosea</taxon>
        <taxon>Variosea</taxon>
        <taxon>Cavosteliida</taxon>
        <taxon>Cavosteliaceae</taxon>
        <taxon>Planoprotostelium</taxon>
    </lineage>
</organism>
<gene>
    <name evidence="2" type="ORF">PROFUN_15073</name>
</gene>
<sequence length="230" mass="27211">MQRDFNSRDNRPYIPPHFPKRSRPAPSRPAEPKPYQDVRAGWAVSRNFLFSEFASANCTLRPLRRKLITLSRRIRLNNVVDLILLQFPEVSLANRSPNTSQLSLRHRCSMFNKSGFSSANINLLWSLSHDLHRAPNDCKKNRVMVLLSLVQLTKSVVERSDYNHLFSDKLNLIFQFLLRFFQLNLQRHFYNALWKLRDYIIVCRTPPEVLRPCRMINKSDNCWLLPMWKT</sequence>
<evidence type="ECO:0000256" key="1">
    <source>
        <dbReference type="SAM" id="MobiDB-lite"/>
    </source>
</evidence>
<evidence type="ECO:0000313" key="3">
    <source>
        <dbReference type="Proteomes" id="UP000241769"/>
    </source>
</evidence>
<dbReference type="Proteomes" id="UP000241769">
    <property type="component" value="Unassembled WGS sequence"/>
</dbReference>
<proteinExistence type="predicted"/>
<keyword evidence="3" id="KW-1185">Reference proteome</keyword>
<reference evidence="2 3" key="1">
    <citation type="journal article" date="2018" name="Genome Biol. Evol.">
        <title>Multiple Roots of Fruiting Body Formation in Amoebozoa.</title>
        <authorList>
            <person name="Hillmann F."/>
            <person name="Forbes G."/>
            <person name="Novohradska S."/>
            <person name="Ferling I."/>
            <person name="Riege K."/>
            <person name="Groth M."/>
            <person name="Westermann M."/>
            <person name="Marz M."/>
            <person name="Spaller T."/>
            <person name="Winckler T."/>
            <person name="Schaap P."/>
            <person name="Glockner G."/>
        </authorList>
    </citation>
    <scope>NUCLEOTIDE SEQUENCE [LARGE SCALE GENOMIC DNA]</scope>
    <source>
        <strain evidence="2 3">Jena</strain>
    </source>
</reference>
<dbReference type="EMBL" id="MDYQ01000424">
    <property type="protein sequence ID" value="PRP74950.1"/>
    <property type="molecule type" value="Genomic_DNA"/>
</dbReference>